<dbReference type="EMBL" id="OP429127">
    <property type="protein sequence ID" value="WEG69577.1"/>
    <property type="molecule type" value="Genomic_DNA"/>
</dbReference>
<keyword evidence="2" id="KW-0472">Membrane</keyword>
<keyword evidence="2" id="KW-0812">Transmembrane</keyword>
<evidence type="ECO:0000313" key="7">
    <source>
        <dbReference type="EMBL" id="WEG69577.1"/>
    </source>
</evidence>
<evidence type="ECO:0000313" key="6">
    <source>
        <dbReference type="EMBL" id="WEG69439.1"/>
    </source>
</evidence>
<sequence>MPVPPACSGRYLPSAACGTAPARGCAASGALIGTFLGALFFSGARGGGLATNTSERCFMEPNATAPGPDPLDWVNLAGSLSGAKAAATVERDAAGRFVLTCRVSVPEAVWGVVDPGLWLPAAHWRLSYRDGSFRQTRSLYGQWRSYGTGNFTWVNAGNRPWGDFCSGSRRHGADLDHLEIITKFRLRKSLGRANRMEIAAISCVAKFTSVPDGRYSIVMGVFPVNASSRDWSVRGVGVPTWTHGDVGGAVEDDGVGPEYVKFLVVTVAVMGALIILGGIVVFVQITYTVLTGWWRRRVDDAIRRRLLAAAAALHREEVAGEGNGEVFALGLIPRPPRGHYDNRRLPAAVAGIVPAVVAASVAVAAITALPGAYGVDEKTFWSGGLGTGLPGDPHRGGPSSFREGAGAGSGQHCPRPSALQASLEDAQEALSGPPHVDTHLKFECPALGQKCEALCRFSGSGQFFDSVLSWAAESGHANDDVRRDWRDHECDVRRSCRIDRSATKNTAGGGDSPPAKMVCGFSGVCRWDFGPKDNDLAGVYRCAVYYAPEFLDLPDQGSARGQVSVEPGSIAELALQPVVAESSVLGCTPPNGTPAIESVITFTIIYYRHGVFNWTVDGPPGQDGIPRPIGAGAIVFNRTHTAVYEGEEGRARSFVKPPVDTVTGREGGMLKFTFTAFKPGVYRGLFVLDTLRRFSCVLAVPQEPCDLVKTGKGGGFATATAIRLPDTTDGETGVRDTEPSIELDPAELYSKSAALVVLLLAFLAAVMTAAACVLRRRGADSIAGDAYLDAMDDGEEETVAELVEEEQPVATDDCVQGDIGIVLVHRSADDAD</sequence>
<proteinExistence type="predicted"/>
<evidence type="ECO:0000256" key="2">
    <source>
        <dbReference type="SAM" id="Phobius"/>
    </source>
</evidence>
<feature type="region of interest" description="Disordered" evidence="1">
    <location>
        <begin position="386"/>
        <end position="434"/>
    </location>
</feature>
<feature type="transmembrane region" description="Helical" evidence="2">
    <location>
        <begin position="753"/>
        <end position="774"/>
    </location>
</feature>
<accession>A0A9Y1ILW8</accession>
<gene>
    <name evidence="6" type="primary">m20</name>
</gene>
<keyword evidence="2" id="KW-1133">Transmembrane helix</keyword>
<organism evidence="6">
    <name type="scientific">Mastomys natalensis cytomegalovirus 2</name>
    <dbReference type="NCBI Taxonomy" id="2973540"/>
    <lineage>
        <taxon>Viruses</taxon>
        <taxon>Duplodnaviria</taxon>
        <taxon>Heunggongvirae</taxon>
        <taxon>Peploviricota</taxon>
        <taxon>Herviviricetes</taxon>
        <taxon>Herpesvirales</taxon>
        <taxon>Orthoherpesviridae</taxon>
        <taxon>Betaherpesvirinae</taxon>
        <taxon>Muromegalovirus</taxon>
    </lineage>
</organism>
<reference evidence="6" key="2">
    <citation type="submission" date="2023-06" db="EMBL/GenBank/DDBJ databases">
        <title>Isolation and genome sequencing of cytomegaloviruses from Natal multimammate mice (Mastomys natalensis).</title>
        <authorList>
            <person name="Jarvis M.A."/>
            <person name="Davison A.J."/>
        </authorList>
    </citation>
    <scope>NUCLEOTIDE SEQUENCE</scope>
    <source>
        <strain evidence="3">Mnat18</strain>
        <strain evidence="4">Mnat19</strain>
        <strain evidence="6">Mnat2</strain>
        <strain evidence="5">Mnat29</strain>
        <strain evidence="7">Mnat33</strain>
    </source>
</reference>
<dbReference type="EMBL" id="OP429124">
    <property type="protein sequence ID" value="WEG69162.1"/>
    <property type="molecule type" value="Genomic_DNA"/>
</dbReference>
<evidence type="ECO:0000313" key="5">
    <source>
        <dbReference type="EMBL" id="WEG69301.1"/>
    </source>
</evidence>
<dbReference type="EMBL" id="OP429139">
    <property type="protein sequence ID" value="WEG71251.1"/>
    <property type="molecule type" value="Genomic_DNA"/>
</dbReference>
<feature type="transmembrane region" description="Helical" evidence="2">
    <location>
        <begin position="347"/>
        <end position="369"/>
    </location>
</feature>
<dbReference type="EMBL" id="OP429125">
    <property type="protein sequence ID" value="WEG69301.1"/>
    <property type="molecule type" value="Genomic_DNA"/>
</dbReference>
<name>A0A9Y1ILW8_9BETA</name>
<dbReference type="EMBL" id="OP429141">
    <property type="protein sequence ID" value="WEG71530.1"/>
    <property type="molecule type" value="Genomic_DNA"/>
</dbReference>
<dbReference type="EMBL" id="OP429126">
    <property type="protein sequence ID" value="WEG69439.1"/>
    <property type="molecule type" value="Genomic_DNA"/>
</dbReference>
<feature type="transmembrane region" description="Helical" evidence="2">
    <location>
        <begin position="262"/>
        <end position="287"/>
    </location>
</feature>
<evidence type="ECO:0000256" key="1">
    <source>
        <dbReference type="SAM" id="MobiDB-lite"/>
    </source>
</evidence>
<reference evidence="6" key="1">
    <citation type="submission" date="2022-09" db="EMBL/GenBank/DDBJ databases">
        <authorList>
            <person name="Vucak M."/>
            <person name="Davison A.J."/>
        </authorList>
    </citation>
    <scope>NUCLEOTIDE SEQUENCE</scope>
    <source>
        <strain evidence="3">Mnat18</strain>
        <strain evidence="4">Mnat19</strain>
        <strain evidence="6">Mnat2</strain>
        <strain evidence="5">Mnat29</strain>
        <strain evidence="7">Mnat33</strain>
    </source>
</reference>
<evidence type="ECO:0000313" key="4">
    <source>
        <dbReference type="EMBL" id="WEG69162.1"/>
    </source>
</evidence>
<dbReference type="EMBL" id="OP429123">
    <property type="protein sequence ID" value="WEG69024.1"/>
    <property type="molecule type" value="Genomic_DNA"/>
</dbReference>
<evidence type="ECO:0000313" key="3">
    <source>
        <dbReference type="EMBL" id="WEG69024.1"/>
    </source>
</evidence>
<protein>
    <submittedName>
        <fullName evidence="6">Membrane protein m20</fullName>
    </submittedName>
</protein>